<comment type="caution">
    <text evidence="4">The sequence shown here is derived from an EMBL/GenBank/DDBJ whole genome shotgun (WGS) entry which is preliminary data.</text>
</comment>
<evidence type="ECO:0000313" key="4">
    <source>
        <dbReference type="EMBL" id="KAJ8936388.1"/>
    </source>
</evidence>
<protein>
    <recommendedName>
        <fullName evidence="2">ubiquitinyl hydrolase 1</fullName>
        <ecNumber evidence="2">3.4.19.12</ecNumber>
    </recommendedName>
</protein>
<dbReference type="SUPFAM" id="SSF54001">
    <property type="entry name" value="Cysteine proteinases"/>
    <property type="match status" value="1"/>
</dbReference>
<reference evidence="4" key="1">
    <citation type="journal article" date="2023" name="Insect Mol. Biol.">
        <title>Genome sequencing provides insights into the evolution of gene families encoding plant cell wall-degrading enzymes in longhorned beetles.</title>
        <authorList>
            <person name="Shin N.R."/>
            <person name="Okamura Y."/>
            <person name="Kirsch R."/>
            <person name="Pauchet Y."/>
        </authorList>
    </citation>
    <scope>NUCLEOTIDE SEQUENCE</scope>
    <source>
        <strain evidence="4">AMC_N1</strain>
    </source>
</reference>
<accession>A0AAV8XBS8</accession>
<dbReference type="InterPro" id="IPR038765">
    <property type="entry name" value="Papain-like_cys_pep_sf"/>
</dbReference>
<dbReference type="PROSITE" id="PS50235">
    <property type="entry name" value="USP_3"/>
    <property type="match status" value="1"/>
</dbReference>
<dbReference type="GO" id="GO:0016579">
    <property type="term" value="P:protein deubiquitination"/>
    <property type="evidence" value="ECO:0007669"/>
    <property type="project" value="InterPro"/>
</dbReference>
<organism evidence="4 5">
    <name type="scientific">Aromia moschata</name>
    <dbReference type="NCBI Taxonomy" id="1265417"/>
    <lineage>
        <taxon>Eukaryota</taxon>
        <taxon>Metazoa</taxon>
        <taxon>Ecdysozoa</taxon>
        <taxon>Arthropoda</taxon>
        <taxon>Hexapoda</taxon>
        <taxon>Insecta</taxon>
        <taxon>Pterygota</taxon>
        <taxon>Neoptera</taxon>
        <taxon>Endopterygota</taxon>
        <taxon>Coleoptera</taxon>
        <taxon>Polyphaga</taxon>
        <taxon>Cucujiformia</taxon>
        <taxon>Chrysomeloidea</taxon>
        <taxon>Cerambycidae</taxon>
        <taxon>Cerambycinae</taxon>
        <taxon>Callichromatini</taxon>
        <taxon>Aromia</taxon>
    </lineage>
</organism>
<dbReference type="Proteomes" id="UP001162162">
    <property type="component" value="Unassembled WGS sequence"/>
</dbReference>
<name>A0AAV8XBS8_9CUCU</name>
<dbReference type="AlphaFoldDB" id="A0AAV8XBS8"/>
<proteinExistence type="predicted"/>
<dbReference type="Pfam" id="PF00443">
    <property type="entry name" value="UCH"/>
    <property type="match status" value="1"/>
</dbReference>
<dbReference type="InterPro" id="IPR001394">
    <property type="entry name" value="Peptidase_C19_UCH"/>
</dbReference>
<dbReference type="InterPro" id="IPR050185">
    <property type="entry name" value="Ub_carboxyl-term_hydrolase"/>
</dbReference>
<evidence type="ECO:0000259" key="3">
    <source>
        <dbReference type="PROSITE" id="PS50235"/>
    </source>
</evidence>
<gene>
    <name evidence="4" type="ORF">NQ318_010795</name>
</gene>
<dbReference type="GO" id="GO:0004843">
    <property type="term" value="F:cysteine-type deubiquitinase activity"/>
    <property type="evidence" value="ECO:0007669"/>
    <property type="project" value="UniProtKB-EC"/>
</dbReference>
<evidence type="ECO:0000256" key="1">
    <source>
        <dbReference type="ARBA" id="ARBA00000707"/>
    </source>
</evidence>
<dbReference type="PANTHER" id="PTHR21646:SF39">
    <property type="entry name" value="UBIQUITIN CARBOXYL-TERMINAL HYDROLASE 16"/>
    <property type="match status" value="1"/>
</dbReference>
<keyword evidence="5" id="KW-1185">Reference proteome</keyword>
<comment type="catalytic activity">
    <reaction evidence="1">
        <text>Thiol-dependent hydrolysis of ester, thioester, amide, peptide and isopeptide bonds formed by the C-terminal Gly of ubiquitin (a 76-residue protein attached to proteins as an intracellular targeting signal).</text>
        <dbReference type="EC" id="3.4.19.12"/>
    </reaction>
</comment>
<dbReference type="EMBL" id="JAPWTK010000746">
    <property type="protein sequence ID" value="KAJ8936388.1"/>
    <property type="molecule type" value="Genomic_DNA"/>
</dbReference>
<dbReference type="PANTHER" id="PTHR21646">
    <property type="entry name" value="UBIQUITIN CARBOXYL-TERMINAL HYDROLASE"/>
    <property type="match status" value="1"/>
</dbReference>
<evidence type="ECO:0000313" key="5">
    <source>
        <dbReference type="Proteomes" id="UP001162162"/>
    </source>
</evidence>
<dbReference type="InterPro" id="IPR028889">
    <property type="entry name" value="USP"/>
</dbReference>
<dbReference type="EC" id="3.4.19.12" evidence="2"/>
<sequence>MQCLGQTPYLLTLLEETSQGGQQFKLPGGKMIQDNKEEIELPPLEGVLEKWKPLTSTLAETLGELQSGRAEVYNPRMLLSRLIGKMPQFGGGDQHDAHELLRHLLEAVREEDLRRYKAVILEKLGLNCKTDPATVEGEKKKVIKFYGQQASEMLLPTEQVFRGVLISTLQCQVCEHMSHREEFFLDLSLPISEKQLPPVLRRKAEEIDDNKPSKHQIKKEKELKGRKIRSRRTIGIPIC</sequence>
<evidence type="ECO:0000256" key="2">
    <source>
        <dbReference type="ARBA" id="ARBA00012759"/>
    </source>
</evidence>
<dbReference type="Gene3D" id="3.90.70.10">
    <property type="entry name" value="Cysteine proteinases"/>
    <property type="match status" value="1"/>
</dbReference>
<feature type="domain" description="USP" evidence="3">
    <location>
        <begin position="1"/>
        <end position="239"/>
    </location>
</feature>